<evidence type="ECO:0000256" key="1">
    <source>
        <dbReference type="ARBA" id="ARBA00022857"/>
    </source>
</evidence>
<dbReference type="InterPro" id="IPR013149">
    <property type="entry name" value="ADH-like_C"/>
</dbReference>
<dbReference type="SUPFAM" id="SSF51735">
    <property type="entry name" value="NAD(P)-binding Rossmann-fold domains"/>
    <property type="match status" value="1"/>
</dbReference>
<organism evidence="3 4">
    <name type="scientific">Actinomyces graevenitzii</name>
    <dbReference type="NCBI Taxonomy" id="55565"/>
    <lineage>
        <taxon>Bacteria</taxon>
        <taxon>Bacillati</taxon>
        <taxon>Actinomycetota</taxon>
        <taxon>Actinomycetes</taxon>
        <taxon>Actinomycetales</taxon>
        <taxon>Actinomycetaceae</taxon>
        <taxon>Actinomyces</taxon>
    </lineage>
</organism>
<dbReference type="Proteomes" id="UP000830236">
    <property type="component" value="Chromosome"/>
</dbReference>
<dbReference type="EMBL" id="CP097095">
    <property type="protein sequence ID" value="UQF80077.1"/>
    <property type="molecule type" value="Genomic_DNA"/>
</dbReference>
<dbReference type="SMART" id="SM00829">
    <property type="entry name" value="PKS_ER"/>
    <property type="match status" value="1"/>
</dbReference>
<dbReference type="InterPro" id="IPR020843">
    <property type="entry name" value="ER"/>
</dbReference>
<feature type="domain" description="Enoyl reductase (ER)" evidence="2">
    <location>
        <begin position="24"/>
        <end position="343"/>
    </location>
</feature>
<evidence type="ECO:0000313" key="3">
    <source>
        <dbReference type="EMBL" id="UQF80077.1"/>
    </source>
</evidence>
<dbReference type="PANTHER" id="PTHR44154:SF1">
    <property type="entry name" value="QUINONE OXIDOREDUCTASE"/>
    <property type="match status" value="1"/>
</dbReference>
<dbReference type="InterPro" id="IPR013154">
    <property type="entry name" value="ADH-like_N"/>
</dbReference>
<evidence type="ECO:0000313" key="4">
    <source>
        <dbReference type="Proteomes" id="UP000830236"/>
    </source>
</evidence>
<accession>A0A9E7AMP9</accession>
<dbReference type="SUPFAM" id="SSF50129">
    <property type="entry name" value="GroES-like"/>
    <property type="match status" value="1"/>
</dbReference>
<dbReference type="Gene3D" id="3.40.50.720">
    <property type="entry name" value="NAD(P)-binding Rossmann-like Domain"/>
    <property type="match status" value="1"/>
</dbReference>
<evidence type="ECO:0000259" key="2">
    <source>
        <dbReference type="SMART" id="SM00829"/>
    </source>
</evidence>
<proteinExistence type="predicted"/>
<dbReference type="Pfam" id="PF00107">
    <property type="entry name" value="ADH_zinc_N"/>
    <property type="match status" value="1"/>
</dbReference>
<dbReference type="InterPro" id="IPR036291">
    <property type="entry name" value="NAD(P)-bd_dom_sf"/>
</dbReference>
<dbReference type="PANTHER" id="PTHR44154">
    <property type="entry name" value="QUINONE OXIDOREDUCTASE"/>
    <property type="match status" value="1"/>
</dbReference>
<sequence length="346" mass="37120">MQTRDQNPGKTNAPALMRAVQLTGPVEPSQMRVSEIPLPQVKPVWVRVKVKAFGINQSETVSRRGLSDPDFTFPRVLGIEGVGLIDAVAPNSCYQPGQQVAFMMGGLGREYDGSYAQYTLVPESILIPFKSDLDWVTLGAIPEMTQTAYGSLIEAMRAKPGDTVLVRGATSSVGLMALGLANWLGVKAVATTRRESSRQLLLDAGAQAVVIDDGTIAPKVRELYPQGVDSALELVGLNVLADTLRCVRRGGMVSFTGSLSEVWVMDKFAPFEILPSTVGLTVYHGHSQDLPAEILQQVYDAVACGQIKVPLGQVFHGLEQVGLAHEAMQLGGVKRAKPGKNVVVLD</sequence>
<keyword evidence="1" id="KW-0521">NADP</keyword>
<protein>
    <submittedName>
        <fullName evidence="3">Zinc-binding dehydrogenase</fullName>
    </submittedName>
</protein>
<dbReference type="KEGG" id="agh:M3I41_02010"/>
<dbReference type="AlphaFoldDB" id="A0A9E7AMP9"/>
<dbReference type="Gene3D" id="3.90.180.10">
    <property type="entry name" value="Medium-chain alcohol dehydrogenases, catalytic domain"/>
    <property type="match status" value="1"/>
</dbReference>
<name>A0A9E7AMP9_9ACTO</name>
<reference evidence="3" key="1">
    <citation type="submission" date="2022-05" db="EMBL/GenBank/DDBJ databases">
        <title>Using nanopore sequencing to obtain complete genomes from saliva samples.</title>
        <authorList>
            <person name="Baker J.L."/>
        </authorList>
    </citation>
    <scope>NUCLEOTIDE SEQUENCE</scope>
    <source>
        <strain evidence="3">JCVI-JB-Ag32</strain>
    </source>
</reference>
<gene>
    <name evidence="3" type="ORF">M3I41_02010</name>
</gene>
<dbReference type="InterPro" id="IPR051603">
    <property type="entry name" value="Zinc-ADH_QOR/CCCR"/>
</dbReference>
<dbReference type="Pfam" id="PF08240">
    <property type="entry name" value="ADH_N"/>
    <property type="match status" value="1"/>
</dbReference>
<dbReference type="InterPro" id="IPR011032">
    <property type="entry name" value="GroES-like_sf"/>
</dbReference>
<dbReference type="GO" id="GO:0016491">
    <property type="term" value="F:oxidoreductase activity"/>
    <property type="evidence" value="ECO:0007669"/>
    <property type="project" value="InterPro"/>
</dbReference>